<dbReference type="AlphaFoldDB" id="A0A3F2RFB7"/>
<proteinExistence type="predicted"/>
<protein>
    <recommendedName>
        <fullName evidence="6">F-box domain-containing protein</fullName>
    </recommendedName>
</protein>
<feature type="region of interest" description="Disordered" evidence="1">
    <location>
        <begin position="686"/>
        <end position="706"/>
    </location>
</feature>
<dbReference type="EMBL" id="MBAD02000494">
    <property type="protein sequence ID" value="RLN66878.1"/>
    <property type="molecule type" value="Genomic_DNA"/>
</dbReference>
<feature type="compositionally biased region" description="Polar residues" evidence="1">
    <location>
        <begin position="60"/>
        <end position="69"/>
    </location>
</feature>
<sequence>MSATAQELENDVAHMEDRLANVKVVVEVEREAWRRSSHTGKRGTKWKGAAPPHSKEKGATPTTSANILTSDDAGGEITIMPMYWDALELAQYLQTKQLTIYAEVVVSEQITGKLLLDTPATKLRKLFAEVVTIASDPSWKTFQRDSSNIPTEDKVKRRKPIRVATGLASVPAPIESQPVPLTCSESITTNRLGGGNDCGDPPQKVPGKHLRKSKTFARRPSRPDASLNDPNSFDFLHVVAPKREIAAHESLSPSQLGSREVHMPGATAYASRGSPRPLEVAITATSFSVSSSVTSVNPFQAAAIPYSPNVKPMSSGLALSVSGFHEVSNQCKVFQQSKYKLDPDLYQAHEESFSSCFGATPHNRACGSALLAGGGSRVLNPGRGNLLRLQEFLTVRALHRLSLTSRAWYELITTPSAFCDALWGIHVLRMWRPSEEDDAFLYDVGVLKKPERPRRMLQILTRQVARVTVDNMKVLLSPESWQLATVMTTAEGLGVHSLHKVMARTRDRVTCDAGDSLQKAESQHQQLPAELFEQITAIYTRAGEIVAVCARQLIRPVDPMALLTDILQGIKSGELLRVHCRRLRLFSQTNRLPFDQWALLSPCSRAVVGVFWSDTGSEAAVSPPSTLPVWHQKILTKLQHSLQQRLLGKDSIQPVIKLAHDQNAPANTLLSLEKFLTRCHTHTNQRTAESNVLSDGPPAMGANRFR</sequence>
<comment type="caution">
    <text evidence="2">The sequence shown here is derived from an EMBL/GenBank/DDBJ whole genome shotgun (WGS) entry which is preliminary data.</text>
</comment>
<evidence type="ECO:0008006" key="6">
    <source>
        <dbReference type="Google" id="ProtNLM"/>
    </source>
</evidence>
<name>A0A3F2RFB7_9STRA</name>
<accession>A0A3F2RFB7</accession>
<evidence type="ECO:0000313" key="3">
    <source>
        <dbReference type="EMBL" id="RLN66878.1"/>
    </source>
</evidence>
<organism evidence="2 4">
    <name type="scientific">Phytophthora kernoviae</name>
    <dbReference type="NCBI Taxonomy" id="325452"/>
    <lineage>
        <taxon>Eukaryota</taxon>
        <taxon>Sar</taxon>
        <taxon>Stramenopiles</taxon>
        <taxon>Oomycota</taxon>
        <taxon>Peronosporomycetes</taxon>
        <taxon>Peronosporales</taxon>
        <taxon>Peronosporaceae</taxon>
        <taxon>Phytophthora</taxon>
    </lineage>
</organism>
<dbReference type="OrthoDB" id="123924at2759"/>
<gene>
    <name evidence="3" type="ORF">BBJ29_003796</name>
    <name evidence="2" type="ORF">BBP00_00009026</name>
</gene>
<evidence type="ECO:0000313" key="5">
    <source>
        <dbReference type="Proteomes" id="UP000284657"/>
    </source>
</evidence>
<evidence type="ECO:0000256" key="1">
    <source>
        <dbReference type="SAM" id="MobiDB-lite"/>
    </source>
</evidence>
<feature type="compositionally biased region" description="Basic residues" evidence="1">
    <location>
        <begin position="35"/>
        <end position="45"/>
    </location>
</feature>
<feature type="compositionally biased region" description="Basic residues" evidence="1">
    <location>
        <begin position="206"/>
        <end position="220"/>
    </location>
</feature>
<reference evidence="4 5" key="1">
    <citation type="submission" date="2018-07" db="EMBL/GenBank/DDBJ databases">
        <title>Genome sequencing of oomycete isolates from Chile give support for New Zealand origin for Phytophthora kernoviae and make available the first Nothophytophthora sp. genome.</title>
        <authorList>
            <person name="Studholme D.J."/>
            <person name="Sanfuentes E."/>
            <person name="Panda P."/>
            <person name="Hill R."/>
            <person name="Sambles C."/>
            <person name="Grant M."/>
            <person name="Williams N.M."/>
            <person name="Mcdougal R.L."/>
        </authorList>
    </citation>
    <scope>NUCLEOTIDE SEQUENCE [LARGE SCALE GENOMIC DNA]</scope>
    <source>
        <strain evidence="2">Chile6</strain>
        <strain evidence="3">Chile7</strain>
    </source>
</reference>
<feature type="region of interest" description="Disordered" evidence="1">
    <location>
        <begin position="192"/>
        <end position="229"/>
    </location>
</feature>
<dbReference type="EMBL" id="MBDO02000538">
    <property type="protein sequence ID" value="RLN54193.1"/>
    <property type="molecule type" value="Genomic_DNA"/>
</dbReference>
<dbReference type="Proteomes" id="UP000284657">
    <property type="component" value="Unassembled WGS sequence"/>
</dbReference>
<dbReference type="Proteomes" id="UP000277300">
    <property type="component" value="Unassembled WGS sequence"/>
</dbReference>
<evidence type="ECO:0000313" key="2">
    <source>
        <dbReference type="EMBL" id="RLN54193.1"/>
    </source>
</evidence>
<feature type="region of interest" description="Disordered" evidence="1">
    <location>
        <begin position="33"/>
        <end position="70"/>
    </location>
</feature>
<evidence type="ECO:0000313" key="4">
    <source>
        <dbReference type="Proteomes" id="UP000277300"/>
    </source>
</evidence>